<keyword evidence="2" id="KW-1185">Reference proteome</keyword>
<dbReference type="InterPro" id="IPR009922">
    <property type="entry name" value="DUF1457"/>
</dbReference>
<gene>
    <name evidence="1" type="ORF">SMD27_17105</name>
</gene>
<dbReference type="Pfam" id="PF07310">
    <property type="entry name" value="PAS_5"/>
    <property type="match status" value="1"/>
</dbReference>
<evidence type="ECO:0000313" key="2">
    <source>
        <dbReference type="Proteomes" id="UP001279642"/>
    </source>
</evidence>
<protein>
    <submittedName>
        <fullName evidence="1">PAS domain-containing protein</fullName>
    </submittedName>
</protein>
<dbReference type="RefSeq" id="WP_320509638.1">
    <property type="nucleotide sequence ID" value="NZ_JAXCLW010000005.1"/>
</dbReference>
<organism evidence="1 2">
    <name type="scientific">Dongia soli</name>
    <dbReference type="NCBI Taxonomy" id="600628"/>
    <lineage>
        <taxon>Bacteria</taxon>
        <taxon>Pseudomonadati</taxon>
        <taxon>Pseudomonadota</taxon>
        <taxon>Alphaproteobacteria</taxon>
        <taxon>Rhodospirillales</taxon>
        <taxon>Dongiaceae</taxon>
        <taxon>Dongia</taxon>
    </lineage>
</organism>
<accession>A0ABU5EEP1</accession>
<reference evidence="1 2" key="1">
    <citation type="journal article" date="2016" name="Antonie Van Leeuwenhoek">
        <title>Dongia soli sp. nov., isolated from soil from Dokdo, Korea.</title>
        <authorList>
            <person name="Kim D.U."/>
            <person name="Lee H."/>
            <person name="Kim H."/>
            <person name="Kim S.G."/>
            <person name="Ka J.O."/>
        </authorList>
    </citation>
    <scope>NUCLEOTIDE SEQUENCE [LARGE SCALE GENOMIC DNA]</scope>
    <source>
        <strain evidence="1 2">D78</strain>
    </source>
</reference>
<evidence type="ECO:0000313" key="1">
    <source>
        <dbReference type="EMBL" id="MDY0884565.1"/>
    </source>
</evidence>
<comment type="caution">
    <text evidence="1">The sequence shown here is derived from an EMBL/GenBank/DDBJ whole genome shotgun (WGS) entry which is preliminary data.</text>
</comment>
<proteinExistence type="predicted"/>
<name>A0ABU5EEP1_9PROT</name>
<dbReference type="Proteomes" id="UP001279642">
    <property type="component" value="Unassembled WGS sequence"/>
</dbReference>
<sequence>MPCWRELERVGSPLLRKLHDYWQSKRAGGDIPDRRDIDPLELKELLPNILISEPEFDPFRIRYRLVGTRVVRVSGIDFTGRYLDELLRPEVKEDWYGHYQLCYRERIPVYGEVTSPTVEGGSFTYEFGLFPLTKGGTEVAQFLALEDFGKLEPFSSQLYNNVKYFE</sequence>
<dbReference type="EMBL" id="JAXCLW010000005">
    <property type="protein sequence ID" value="MDY0884565.1"/>
    <property type="molecule type" value="Genomic_DNA"/>
</dbReference>